<dbReference type="EMBL" id="CP022990">
    <property type="protein sequence ID" value="ASW03002.1"/>
    <property type="molecule type" value="Genomic_DNA"/>
</dbReference>
<sequence length="87" mass="9685">MARRLHRVGFQTVSITRTTMRPDHTATEYAQTSSLLATPLEGAGESMPQPQISTLARVTFCFAWLFGLEPFLTGSGDEPPHSRLDRH</sequence>
<accession>A0A248VWT2</accession>
<evidence type="ECO:0000313" key="2">
    <source>
        <dbReference type="Proteomes" id="UP000215158"/>
    </source>
</evidence>
<dbReference type="Proteomes" id="UP000215158">
    <property type="component" value="Chromosome 2"/>
</dbReference>
<protein>
    <submittedName>
        <fullName evidence="1">Uncharacterized protein</fullName>
    </submittedName>
</protein>
<organism evidence="1 2">
    <name type="scientific">Paraburkholderia aromaticivorans</name>
    <dbReference type="NCBI Taxonomy" id="2026199"/>
    <lineage>
        <taxon>Bacteria</taxon>
        <taxon>Pseudomonadati</taxon>
        <taxon>Pseudomonadota</taxon>
        <taxon>Betaproteobacteria</taxon>
        <taxon>Burkholderiales</taxon>
        <taxon>Burkholderiaceae</taxon>
        <taxon>Paraburkholderia</taxon>
    </lineage>
</organism>
<evidence type="ECO:0000313" key="1">
    <source>
        <dbReference type="EMBL" id="ASW03002.1"/>
    </source>
</evidence>
<name>A0A248VWT2_9BURK</name>
<keyword evidence="2" id="KW-1185">Reference proteome</keyword>
<reference evidence="1 2" key="1">
    <citation type="submission" date="2017-08" db="EMBL/GenBank/DDBJ databases">
        <title>Identification and genetic characteristics of simultaneous BTEX- and naphthalene-degrading Paraburkholderia sp. BN5 isolated from petroleum-contaminated soil.</title>
        <authorList>
            <person name="Lee Y."/>
            <person name="Jeon C.O."/>
        </authorList>
    </citation>
    <scope>NUCLEOTIDE SEQUENCE [LARGE SCALE GENOMIC DNA]</scope>
    <source>
        <strain evidence="1 2">BN5</strain>
    </source>
</reference>
<gene>
    <name evidence="1" type="ORF">CJU94_29585</name>
</gene>
<dbReference type="AlphaFoldDB" id="A0A248VWT2"/>
<dbReference type="OrthoDB" id="9027525at2"/>
<dbReference type="KEGG" id="parb:CJU94_29585"/>
<proteinExistence type="predicted"/>